<name>A0A9D4D343_DREPO</name>
<dbReference type="Proteomes" id="UP000828390">
    <property type="component" value="Unassembled WGS sequence"/>
</dbReference>
<accession>A0A9D4D343</accession>
<dbReference type="EMBL" id="JAIWYP010000011">
    <property type="protein sequence ID" value="KAH3737247.1"/>
    <property type="molecule type" value="Genomic_DNA"/>
</dbReference>
<reference evidence="2" key="1">
    <citation type="journal article" date="2019" name="bioRxiv">
        <title>The Genome of the Zebra Mussel, Dreissena polymorpha: A Resource for Invasive Species Research.</title>
        <authorList>
            <person name="McCartney M.A."/>
            <person name="Auch B."/>
            <person name="Kono T."/>
            <person name="Mallez S."/>
            <person name="Zhang Y."/>
            <person name="Obille A."/>
            <person name="Becker A."/>
            <person name="Abrahante J.E."/>
            <person name="Garbe J."/>
            <person name="Badalamenti J.P."/>
            <person name="Herman A."/>
            <person name="Mangelson H."/>
            <person name="Liachko I."/>
            <person name="Sullivan S."/>
            <person name="Sone E.D."/>
            <person name="Koren S."/>
            <person name="Silverstein K.A.T."/>
            <person name="Beckman K.B."/>
            <person name="Gohl D.M."/>
        </authorList>
    </citation>
    <scope>NUCLEOTIDE SEQUENCE</scope>
    <source>
        <strain evidence="2">Duluth1</strain>
        <tissue evidence="2">Whole animal</tissue>
    </source>
</reference>
<gene>
    <name evidence="2" type="ORF">DPMN_043829</name>
</gene>
<protein>
    <submittedName>
        <fullName evidence="2">Uncharacterized protein</fullName>
    </submittedName>
</protein>
<evidence type="ECO:0000313" key="2">
    <source>
        <dbReference type="EMBL" id="KAH3737247.1"/>
    </source>
</evidence>
<evidence type="ECO:0000256" key="1">
    <source>
        <dbReference type="SAM" id="MobiDB-lite"/>
    </source>
</evidence>
<comment type="caution">
    <text evidence="2">The sequence shown here is derived from an EMBL/GenBank/DDBJ whole genome shotgun (WGS) entry which is preliminary data.</text>
</comment>
<proteinExistence type="predicted"/>
<sequence>MRKEIITSIDEAITVVNKSQLVVGRKLQLDHRYPEALHVTPEGHVLVCGYGSSTVIKVDSDIRRKLATLATRRDGDPEKCDGLTDRLTDRLADRQSANHRSPPVGDNN</sequence>
<feature type="compositionally biased region" description="Basic and acidic residues" evidence="1">
    <location>
        <begin position="73"/>
        <end position="93"/>
    </location>
</feature>
<organism evidence="2 3">
    <name type="scientific">Dreissena polymorpha</name>
    <name type="common">Zebra mussel</name>
    <name type="synonym">Mytilus polymorpha</name>
    <dbReference type="NCBI Taxonomy" id="45954"/>
    <lineage>
        <taxon>Eukaryota</taxon>
        <taxon>Metazoa</taxon>
        <taxon>Spiralia</taxon>
        <taxon>Lophotrochozoa</taxon>
        <taxon>Mollusca</taxon>
        <taxon>Bivalvia</taxon>
        <taxon>Autobranchia</taxon>
        <taxon>Heteroconchia</taxon>
        <taxon>Euheterodonta</taxon>
        <taxon>Imparidentia</taxon>
        <taxon>Neoheterodontei</taxon>
        <taxon>Myida</taxon>
        <taxon>Dreissenoidea</taxon>
        <taxon>Dreissenidae</taxon>
        <taxon>Dreissena</taxon>
    </lineage>
</organism>
<keyword evidence="3" id="KW-1185">Reference proteome</keyword>
<feature type="region of interest" description="Disordered" evidence="1">
    <location>
        <begin position="73"/>
        <end position="108"/>
    </location>
</feature>
<evidence type="ECO:0000313" key="3">
    <source>
        <dbReference type="Proteomes" id="UP000828390"/>
    </source>
</evidence>
<dbReference type="AlphaFoldDB" id="A0A9D4D343"/>
<reference evidence="2" key="2">
    <citation type="submission" date="2020-11" db="EMBL/GenBank/DDBJ databases">
        <authorList>
            <person name="McCartney M.A."/>
            <person name="Auch B."/>
            <person name="Kono T."/>
            <person name="Mallez S."/>
            <person name="Becker A."/>
            <person name="Gohl D.M."/>
            <person name="Silverstein K.A.T."/>
            <person name="Koren S."/>
            <person name="Bechman K.B."/>
            <person name="Herman A."/>
            <person name="Abrahante J.E."/>
            <person name="Garbe J."/>
        </authorList>
    </citation>
    <scope>NUCLEOTIDE SEQUENCE</scope>
    <source>
        <strain evidence="2">Duluth1</strain>
        <tissue evidence="2">Whole animal</tissue>
    </source>
</reference>